<dbReference type="AlphaFoldDB" id="A0A183VEQ2"/>
<evidence type="ECO:0000313" key="2">
    <source>
        <dbReference type="Proteomes" id="UP000050794"/>
    </source>
</evidence>
<evidence type="ECO:0000313" key="1">
    <source>
        <dbReference type="EMBL" id="VDM50543.1"/>
    </source>
</evidence>
<sequence>MGFRDAPQHLHRSLLPHPSMGLGMKWCCEHAFSLRWIPSRFSITDLFCFVIRRAQKILKATESVEDYFDNAVIDREKRAVTGFNLVELTTFPHEIKDEARKIATELGMQRNAASVVDGACREERNLLRLANKLRSVLPILSASEDDACAKYLNDLREAFIDDTTPH</sequence>
<keyword evidence="2" id="KW-1185">Reference proteome</keyword>
<name>A0A183VEQ2_TOXCA</name>
<proteinExistence type="predicted"/>
<organism evidence="2 3">
    <name type="scientific">Toxocara canis</name>
    <name type="common">Canine roundworm</name>
    <dbReference type="NCBI Taxonomy" id="6265"/>
    <lineage>
        <taxon>Eukaryota</taxon>
        <taxon>Metazoa</taxon>
        <taxon>Ecdysozoa</taxon>
        <taxon>Nematoda</taxon>
        <taxon>Chromadorea</taxon>
        <taxon>Rhabditida</taxon>
        <taxon>Spirurina</taxon>
        <taxon>Ascaridomorpha</taxon>
        <taxon>Ascaridoidea</taxon>
        <taxon>Toxocaridae</taxon>
        <taxon>Toxocara</taxon>
    </lineage>
</organism>
<reference evidence="3" key="1">
    <citation type="submission" date="2016-06" db="UniProtKB">
        <authorList>
            <consortium name="WormBaseParasite"/>
        </authorList>
    </citation>
    <scope>IDENTIFICATION</scope>
</reference>
<accession>A0A183VEQ2</accession>
<dbReference type="EMBL" id="UYWY01026584">
    <property type="protein sequence ID" value="VDM50543.1"/>
    <property type="molecule type" value="Genomic_DNA"/>
</dbReference>
<reference evidence="1 2" key="2">
    <citation type="submission" date="2018-11" db="EMBL/GenBank/DDBJ databases">
        <authorList>
            <consortium name="Pathogen Informatics"/>
        </authorList>
    </citation>
    <scope>NUCLEOTIDE SEQUENCE [LARGE SCALE GENOMIC DNA]</scope>
</reference>
<evidence type="ECO:0000313" key="3">
    <source>
        <dbReference type="WBParaSite" id="TCNE_0001922601-mRNA-1"/>
    </source>
</evidence>
<dbReference type="Proteomes" id="UP000050794">
    <property type="component" value="Unassembled WGS sequence"/>
</dbReference>
<gene>
    <name evidence="1" type="ORF">TCNE_LOCUS19222</name>
</gene>
<protein>
    <submittedName>
        <fullName evidence="1 3">Uncharacterized protein</fullName>
    </submittedName>
</protein>
<dbReference type="WBParaSite" id="TCNE_0001922601-mRNA-1">
    <property type="protein sequence ID" value="TCNE_0001922601-mRNA-1"/>
    <property type="gene ID" value="TCNE_0001922601"/>
</dbReference>